<name>A0A2M6WK45_9BACT</name>
<sequence length="156" mass="17953">MKYQYSIIINNLNMNILKKLKSNTIVLAHCDGPCGVYDPSQARVSAEAVYSMTKKLENEINPHAIARFTRIKEDEAEGAKHHILVLWTDYFKPEHLIKYPDLHDLIWKATKIASACKQEISLTHAKELLDYVKQIHEIFWQTKGKEVPFNTASDIS</sequence>
<gene>
    <name evidence="1" type="primary">sodN</name>
    <name evidence="1" type="ORF">COU06_01580</name>
</gene>
<dbReference type="InterPro" id="IPR036502">
    <property type="entry name" value="NiSOD_sf"/>
</dbReference>
<dbReference type="SUPFAM" id="SSF109770">
    <property type="entry name" value="Nickel-containing superoxide dismutase, NiSOD"/>
    <property type="match status" value="1"/>
</dbReference>
<evidence type="ECO:0000313" key="1">
    <source>
        <dbReference type="EMBL" id="PIT93161.1"/>
    </source>
</evidence>
<proteinExistence type="predicted"/>
<comment type="caution">
    <text evidence="1">The sequence shown here is derived from an EMBL/GenBank/DDBJ whole genome shotgun (WGS) entry which is preliminary data.</text>
</comment>
<dbReference type="GO" id="GO:0016151">
    <property type="term" value="F:nickel cation binding"/>
    <property type="evidence" value="ECO:0007669"/>
    <property type="project" value="InterPro"/>
</dbReference>
<accession>A0A2M6WK45</accession>
<reference evidence="2" key="1">
    <citation type="submission" date="2017-09" db="EMBL/GenBank/DDBJ databases">
        <title>Depth-based differentiation of microbial function through sediment-hosted aquifers and enrichment of novel symbionts in the deep terrestrial subsurface.</title>
        <authorList>
            <person name="Probst A.J."/>
            <person name="Ladd B."/>
            <person name="Jarett J.K."/>
            <person name="Geller-Mcgrath D.E."/>
            <person name="Sieber C.M.K."/>
            <person name="Emerson J.B."/>
            <person name="Anantharaman K."/>
            <person name="Thomas B.C."/>
            <person name="Malmstrom R."/>
            <person name="Stieglmeier M."/>
            <person name="Klingl A."/>
            <person name="Woyke T."/>
            <person name="Ryan C.M."/>
            <person name="Banfield J.F."/>
        </authorList>
    </citation>
    <scope>NUCLEOTIDE SEQUENCE [LARGE SCALE GENOMIC DNA]</scope>
</reference>
<dbReference type="Gene3D" id="1.20.120.400">
    <property type="entry name" value="Nickel-containing superoxide dismutase"/>
    <property type="match status" value="1"/>
</dbReference>
<dbReference type="AlphaFoldDB" id="A0A2M6WK45"/>
<dbReference type="EMBL" id="PFAY01000011">
    <property type="protein sequence ID" value="PIT93161.1"/>
    <property type="molecule type" value="Genomic_DNA"/>
</dbReference>
<protein>
    <submittedName>
        <fullName evidence="1">Superoxide dismutase, Ni</fullName>
    </submittedName>
</protein>
<evidence type="ECO:0000313" key="2">
    <source>
        <dbReference type="Proteomes" id="UP000229112"/>
    </source>
</evidence>
<dbReference type="Proteomes" id="UP000229112">
    <property type="component" value="Unassembled WGS sequence"/>
</dbReference>
<dbReference type="GO" id="GO:0004784">
    <property type="term" value="F:superoxide dismutase activity"/>
    <property type="evidence" value="ECO:0007669"/>
    <property type="project" value="InterPro"/>
</dbReference>
<organism evidence="1 2">
    <name type="scientific">Candidatus Harrisonbacteria bacterium CG10_big_fil_rev_8_21_14_0_10_38_8</name>
    <dbReference type="NCBI Taxonomy" id="1974582"/>
    <lineage>
        <taxon>Bacteria</taxon>
        <taxon>Candidatus Harrisoniibacteriota</taxon>
    </lineage>
</organism>
<dbReference type="NCBIfam" id="TIGR02753">
    <property type="entry name" value="sodN"/>
    <property type="match status" value="1"/>
</dbReference>
<dbReference type="Pfam" id="PF09055">
    <property type="entry name" value="Sod_Ni"/>
    <property type="match status" value="1"/>
</dbReference>
<dbReference type="InterPro" id="IPR014123">
    <property type="entry name" value="Superoxide_dismutase_Ni-type"/>
</dbReference>